<protein>
    <submittedName>
        <fullName evidence="2">Uncharacterized protein</fullName>
    </submittedName>
</protein>
<dbReference type="EMBL" id="RIBP01000001">
    <property type="protein sequence ID" value="TRZ39563.1"/>
    <property type="molecule type" value="Genomic_DNA"/>
</dbReference>
<accession>A0A553SRE1</accession>
<evidence type="ECO:0000313" key="3">
    <source>
        <dbReference type="Proteomes" id="UP000319837"/>
    </source>
</evidence>
<evidence type="ECO:0000256" key="1">
    <source>
        <dbReference type="SAM" id="Phobius"/>
    </source>
</evidence>
<proteinExistence type="predicted"/>
<dbReference type="AlphaFoldDB" id="A0A553SRE1"/>
<keyword evidence="1" id="KW-0812">Transmembrane</keyword>
<feature type="transmembrane region" description="Helical" evidence="1">
    <location>
        <begin position="15"/>
        <end position="41"/>
    </location>
</feature>
<comment type="caution">
    <text evidence="2">The sequence shown here is derived from an EMBL/GenBank/DDBJ whole genome shotgun (WGS) entry which is preliminary data.</text>
</comment>
<reference evidence="3" key="1">
    <citation type="submission" date="2018-10" db="EMBL/GenBank/DDBJ databases">
        <title>FDA dAtabase for Regulatory Grade micrObial Sequences (FDA-ARGOS): Supporting development and validation of Infectious Disease Dx tests.</title>
        <authorList>
            <person name="Minogue T."/>
            <person name="Wolcott M."/>
            <person name="Wasieloski L."/>
            <person name="Aguilar W."/>
            <person name="Moore D."/>
            <person name="Tallon L."/>
            <person name="Sadzewicz L."/>
            <person name="Sengamalay N."/>
            <person name="Ott S."/>
            <person name="Godinez A."/>
            <person name="Nagaraj S."/>
            <person name="Vavikolanu K."/>
            <person name="Vyas G."/>
            <person name="Nadendla S."/>
            <person name="George J."/>
            <person name="Sichtig H."/>
        </authorList>
    </citation>
    <scope>NUCLEOTIDE SEQUENCE [LARGE SCALE GENOMIC DNA]</scope>
    <source>
        <strain evidence="3">FDAARGOS_343</strain>
    </source>
</reference>
<name>A0A553SRE1_NIACI</name>
<dbReference type="Proteomes" id="UP000319837">
    <property type="component" value="Unassembled WGS sequence"/>
</dbReference>
<gene>
    <name evidence="2" type="ORF">CEQ21_00905</name>
</gene>
<sequence length="109" mass="12728">MSIDLVTSFVFHLTMLSIFSLLGIIALIFFFEYIISLNFLFIQIGKSLKLSLPFPPVHTVRETFESYGVPTNPIYSFYVLSNRVLFSKVRLFHFDILIVVYLLFLFAYL</sequence>
<organism evidence="2 3">
    <name type="scientific">Niallia circulans</name>
    <name type="common">Bacillus circulans</name>
    <dbReference type="NCBI Taxonomy" id="1397"/>
    <lineage>
        <taxon>Bacteria</taxon>
        <taxon>Bacillati</taxon>
        <taxon>Bacillota</taxon>
        <taxon>Bacilli</taxon>
        <taxon>Bacillales</taxon>
        <taxon>Bacillaceae</taxon>
        <taxon>Niallia</taxon>
    </lineage>
</organism>
<evidence type="ECO:0000313" key="2">
    <source>
        <dbReference type="EMBL" id="TRZ39563.1"/>
    </source>
</evidence>
<keyword evidence="1" id="KW-1133">Transmembrane helix</keyword>
<feature type="transmembrane region" description="Helical" evidence="1">
    <location>
        <begin position="91"/>
        <end position="108"/>
    </location>
</feature>
<keyword evidence="1" id="KW-0472">Membrane</keyword>